<gene>
    <name evidence="1" type="ORF">SAMN06297397_1506</name>
</gene>
<accession>A0AC61PKY5</accession>
<organism evidence="1 2">
    <name type="scientific">Aristaeella lactis</name>
    <dbReference type="NCBI Taxonomy" id="3046383"/>
    <lineage>
        <taxon>Bacteria</taxon>
        <taxon>Bacillati</taxon>
        <taxon>Bacillota</taxon>
        <taxon>Clostridia</taxon>
        <taxon>Eubacteriales</taxon>
        <taxon>Aristaeellaceae</taxon>
        <taxon>Aristaeella</taxon>
    </lineage>
</organism>
<evidence type="ECO:0000313" key="1">
    <source>
        <dbReference type="EMBL" id="SMC57996.1"/>
    </source>
</evidence>
<sequence>MKDKKLEQQIQHSLNAELSGLNTTSWQRDQFFENATGGYKVKRKLSYGLVLAIVLLLAAATAVAVALLSPKEVVEQVAVPMAQENDPDWRVNMEFSAEELETFIRKANEIGIEIDDSHPLMEALRNGDGYDEEEAIMEVCRQAFGGTYSTWTLEERHWFDDMLTEIGFTDGESQPLPGPDDLTEEEARAKMIEAIEAEFNDEMYLSDYGEEMNLADREKFALALDYYPEAKTDGTVWHLEAWPRGEERYDFYTAALDKAGNLLGVVSMTRKAADAPEELLKPSKEKEEMMHIAAEGIREKLKKDIPLEDPEKFESLGHALPGTDDVTWDIVFISKTMDWGYCNAQVSEKTGKVKIIRADAGDITADNILDRNRAVYGWYDEWPSEVWAAVAAAAPNLTAETMTGRIVKATPWIAWHEGLLTLEEAEEQAFRRTGVRVGEYNSACLIDSQPNPVWKFRLIEYFGEYRDMVVEIDAVTGEITDLDMYKADHYTLEPPYHMITLHRIWAKMELEENGPLYLARLAVIHKFADLSYDCPEEDSIPIFRETFWTPEIDGNTVTFRCHWSNLPDYRVTLDENGMPTEVVELASSGTEELPAEQMPGYEE</sequence>
<keyword evidence="2" id="KW-1185">Reference proteome</keyword>
<dbReference type="EMBL" id="FWXZ01000002">
    <property type="protein sequence ID" value="SMC57996.1"/>
    <property type="molecule type" value="Genomic_DNA"/>
</dbReference>
<evidence type="ECO:0000313" key="2">
    <source>
        <dbReference type="Proteomes" id="UP000192328"/>
    </source>
</evidence>
<dbReference type="Proteomes" id="UP000192328">
    <property type="component" value="Unassembled WGS sequence"/>
</dbReference>
<reference evidence="1" key="1">
    <citation type="submission" date="2017-04" db="EMBL/GenBank/DDBJ databases">
        <authorList>
            <person name="Varghese N."/>
            <person name="Submissions S."/>
        </authorList>
    </citation>
    <scope>NUCLEOTIDE SEQUENCE</scope>
    <source>
        <strain evidence="1">WTE2008</strain>
    </source>
</reference>
<protein>
    <submittedName>
        <fullName evidence="1">Peptidase propeptide and YPEB domain-containing protein</fullName>
    </submittedName>
</protein>
<proteinExistence type="predicted"/>
<comment type="caution">
    <text evidence="1">The sequence shown here is derived from an EMBL/GenBank/DDBJ whole genome shotgun (WGS) entry which is preliminary data.</text>
</comment>
<name>A0AC61PKY5_9FIRM</name>